<comment type="caution">
    <text evidence="2">The sequence shown here is derived from an EMBL/GenBank/DDBJ whole genome shotgun (WGS) entry which is preliminary data.</text>
</comment>
<dbReference type="OrthoDB" id="5952022at2759"/>
<gene>
    <name evidence="2" type="ORF">AWC38_SpisGene25459</name>
</gene>
<accession>A0A2B4R3J2</accession>
<dbReference type="Proteomes" id="UP000225706">
    <property type="component" value="Unassembled WGS sequence"/>
</dbReference>
<name>A0A2B4R3J2_STYPI</name>
<dbReference type="AlphaFoldDB" id="A0A2B4R3J2"/>
<evidence type="ECO:0000259" key="1">
    <source>
        <dbReference type="PROSITE" id="PS50802"/>
    </source>
</evidence>
<sequence>LIRIYLDRFEETRLLYREEMEKIEASSLSLDHTFKVGKNIGCYRDTDGRYVKQFGFLLLLLNENREIVDWRLTKSTGYSEVKNLLRDVKSRNRLKLKAVHVDNCCQSRKQIQDIMEDVPVKLDLFHAIQRVTNMVPKGNEFSRTFCKEFSLVFRQDGDLGDERKMKTPDASVMSKNLDTFCERWKTFLASEIYEPLSNEIVKLRRHINNDCLSDIEPGAGTAGNERIHRSLNRSLLCGTSVVGPELAIAILTVLFHYMNTKRKGEKHVKNHRVVPDVPLENDQAANDKTTKTNDDNLLNDLVKSNATINAEKVSPVSWFQQDDELILMADDISHLLSDAVAKRILNITNQLYSLLEKISNTVKDRSADFFDSLFLQNITQNSLTSENKQGMENANNHRFNLSRNLPSFGLTIDPVSGDGDCVFTSIVRQLRRLPEFIDKNPAL</sequence>
<feature type="domain" description="OTU" evidence="1">
    <location>
        <begin position="410"/>
        <end position="443"/>
    </location>
</feature>
<feature type="non-terminal residue" evidence="2">
    <location>
        <position position="1"/>
    </location>
</feature>
<protein>
    <recommendedName>
        <fullName evidence="1">OTU domain-containing protein</fullName>
    </recommendedName>
</protein>
<evidence type="ECO:0000313" key="3">
    <source>
        <dbReference type="Proteomes" id="UP000225706"/>
    </source>
</evidence>
<evidence type="ECO:0000313" key="2">
    <source>
        <dbReference type="EMBL" id="PFX11080.1"/>
    </source>
</evidence>
<dbReference type="InterPro" id="IPR003323">
    <property type="entry name" value="OTU_dom"/>
</dbReference>
<reference evidence="3" key="1">
    <citation type="journal article" date="2017" name="bioRxiv">
        <title>Comparative analysis of the genomes of Stylophora pistillata and Acropora digitifera provides evidence for extensive differences between species of corals.</title>
        <authorList>
            <person name="Voolstra C.R."/>
            <person name="Li Y."/>
            <person name="Liew Y.J."/>
            <person name="Baumgarten S."/>
            <person name="Zoccola D."/>
            <person name="Flot J.-F."/>
            <person name="Tambutte S."/>
            <person name="Allemand D."/>
            <person name="Aranda M."/>
        </authorList>
    </citation>
    <scope>NUCLEOTIDE SEQUENCE [LARGE SCALE GENOMIC DNA]</scope>
</reference>
<keyword evidence="3" id="KW-1185">Reference proteome</keyword>
<proteinExistence type="predicted"/>
<organism evidence="2 3">
    <name type="scientific">Stylophora pistillata</name>
    <name type="common">Smooth cauliflower coral</name>
    <dbReference type="NCBI Taxonomy" id="50429"/>
    <lineage>
        <taxon>Eukaryota</taxon>
        <taxon>Metazoa</taxon>
        <taxon>Cnidaria</taxon>
        <taxon>Anthozoa</taxon>
        <taxon>Hexacorallia</taxon>
        <taxon>Scleractinia</taxon>
        <taxon>Astrocoeniina</taxon>
        <taxon>Pocilloporidae</taxon>
        <taxon>Stylophora</taxon>
    </lineage>
</organism>
<dbReference type="EMBL" id="LSMT01003866">
    <property type="protein sequence ID" value="PFX11080.1"/>
    <property type="molecule type" value="Genomic_DNA"/>
</dbReference>
<dbReference type="PROSITE" id="PS50802">
    <property type="entry name" value="OTU"/>
    <property type="match status" value="1"/>
</dbReference>
<feature type="non-terminal residue" evidence="2">
    <location>
        <position position="443"/>
    </location>
</feature>